<sequence>FAANRRAEAYWQVRMYADPAEGFEGEYLVVACEGEAVERLASQLTDAHYGYDGQGRVKLESKEDIRKRDGKSPDEADAVVLAFAPTEDTGIHIWRV</sequence>
<dbReference type="EMBL" id="BARU01036319">
    <property type="protein sequence ID" value="GAH89205.1"/>
    <property type="molecule type" value="Genomic_DNA"/>
</dbReference>
<dbReference type="AlphaFoldDB" id="X1K6E0"/>
<dbReference type="Gene3D" id="3.30.420.240">
    <property type="match status" value="1"/>
</dbReference>
<reference evidence="1" key="1">
    <citation type="journal article" date="2014" name="Front. Microbiol.">
        <title>High frequency of phylogenetically diverse reductive dehalogenase-homologous genes in deep subseafloor sedimentary metagenomes.</title>
        <authorList>
            <person name="Kawai M."/>
            <person name="Futagami T."/>
            <person name="Toyoda A."/>
            <person name="Takaki Y."/>
            <person name="Nishi S."/>
            <person name="Hori S."/>
            <person name="Arai W."/>
            <person name="Tsubouchi T."/>
            <person name="Morono Y."/>
            <person name="Uchiyama I."/>
            <person name="Ito T."/>
            <person name="Fujiyama A."/>
            <person name="Inagaki F."/>
            <person name="Takami H."/>
        </authorList>
    </citation>
    <scope>NUCLEOTIDE SEQUENCE</scope>
    <source>
        <strain evidence="1">Expedition CK06-06</strain>
    </source>
</reference>
<evidence type="ECO:0000313" key="1">
    <source>
        <dbReference type="EMBL" id="GAH89205.1"/>
    </source>
</evidence>
<feature type="non-terminal residue" evidence="1">
    <location>
        <position position="1"/>
    </location>
</feature>
<comment type="caution">
    <text evidence="1">The sequence shown here is derived from an EMBL/GenBank/DDBJ whole genome shotgun (WGS) entry which is preliminary data.</text>
</comment>
<proteinExistence type="predicted"/>
<accession>X1K6E0</accession>
<name>X1K6E0_9ZZZZ</name>
<gene>
    <name evidence="1" type="ORF">S03H2_56733</name>
</gene>
<organism evidence="1">
    <name type="scientific">marine sediment metagenome</name>
    <dbReference type="NCBI Taxonomy" id="412755"/>
    <lineage>
        <taxon>unclassified sequences</taxon>
        <taxon>metagenomes</taxon>
        <taxon>ecological metagenomes</taxon>
    </lineage>
</organism>
<protein>
    <submittedName>
        <fullName evidence="1">Uncharacterized protein</fullName>
    </submittedName>
</protein>